<dbReference type="RefSeq" id="WP_089399582.1">
    <property type="nucleotide sequence ID" value="NZ_FZOT01000006.1"/>
</dbReference>
<accession>A0A239HFN0</accession>
<reference evidence="4 5" key="1">
    <citation type="submission" date="2017-06" db="EMBL/GenBank/DDBJ databases">
        <authorList>
            <person name="Kim H.J."/>
            <person name="Triplett B.A."/>
        </authorList>
    </citation>
    <scope>NUCLEOTIDE SEQUENCE [LARGE SCALE GENOMIC DNA]</scope>
    <source>
        <strain evidence="4 5">U15</strain>
    </source>
</reference>
<dbReference type="EMBL" id="FZOT01000006">
    <property type="protein sequence ID" value="SNS79858.1"/>
    <property type="molecule type" value="Genomic_DNA"/>
</dbReference>
<keyword evidence="5" id="KW-1185">Reference proteome</keyword>
<proteinExistence type="predicted"/>
<dbReference type="SUPFAM" id="SSF143990">
    <property type="entry name" value="YbiA-like"/>
    <property type="match status" value="1"/>
</dbReference>
<gene>
    <name evidence="4" type="ORF">SAMN06265795_106224</name>
</gene>
<comment type="catalytic activity">
    <reaction evidence="2">
        <text>2,5-diamino-6-hydroxy-4-(5-phosphoribosylamino)-pyrimidine + H2O = 2,5,6-triamino-4-hydroxypyrimidine + D-ribose 5-phosphate</text>
        <dbReference type="Rhea" id="RHEA:23436"/>
        <dbReference type="ChEBI" id="CHEBI:15377"/>
        <dbReference type="ChEBI" id="CHEBI:58614"/>
        <dbReference type="ChEBI" id="CHEBI:78346"/>
        <dbReference type="ChEBI" id="CHEBI:137796"/>
    </reaction>
</comment>
<evidence type="ECO:0000256" key="2">
    <source>
        <dbReference type="ARBA" id="ARBA00000751"/>
    </source>
</evidence>
<sequence length="154" mass="17175">MNTISADAQNLLAESKTPFIHNGIRYISFIQYLSHQKALWFGDIRVADQVMRVSAPMKQRQLGNKVQGYVAAAWAPVCGNVIFEGLKSKFLQHPALSRWLLDRSDAELMRVECACGISCGVDYGCRSGVSKTSCNPLDEALVRVRELLKMRRAA</sequence>
<dbReference type="AlphaFoldDB" id="A0A239HFN0"/>
<dbReference type="InterPro" id="IPR037238">
    <property type="entry name" value="YbiA-like_sf"/>
</dbReference>
<evidence type="ECO:0000313" key="4">
    <source>
        <dbReference type="EMBL" id="SNS79858.1"/>
    </source>
</evidence>
<organism evidence="4 5">
    <name type="scientific">Noviherbaspirillum humi</name>
    <dbReference type="NCBI Taxonomy" id="1688639"/>
    <lineage>
        <taxon>Bacteria</taxon>
        <taxon>Pseudomonadati</taxon>
        <taxon>Pseudomonadota</taxon>
        <taxon>Betaproteobacteria</taxon>
        <taxon>Burkholderiales</taxon>
        <taxon>Oxalobacteraceae</taxon>
        <taxon>Noviherbaspirillum</taxon>
    </lineage>
</organism>
<feature type="domain" description="NADAR" evidence="3">
    <location>
        <begin position="15"/>
        <end position="148"/>
    </location>
</feature>
<name>A0A239HFN0_9BURK</name>
<evidence type="ECO:0000313" key="5">
    <source>
        <dbReference type="Proteomes" id="UP000198284"/>
    </source>
</evidence>
<dbReference type="CDD" id="cd15457">
    <property type="entry name" value="NADAR"/>
    <property type="match status" value="1"/>
</dbReference>
<comment type="catalytic activity">
    <reaction evidence="1">
        <text>5-amino-6-(5-phospho-D-ribosylamino)uracil + H2O = 5,6-diaminouracil + D-ribose 5-phosphate</text>
        <dbReference type="Rhea" id="RHEA:55020"/>
        <dbReference type="ChEBI" id="CHEBI:15377"/>
        <dbReference type="ChEBI" id="CHEBI:46252"/>
        <dbReference type="ChEBI" id="CHEBI:58453"/>
        <dbReference type="ChEBI" id="CHEBI:78346"/>
    </reaction>
</comment>
<dbReference type="Pfam" id="PF08719">
    <property type="entry name" value="NADAR"/>
    <property type="match status" value="1"/>
</dbReference>
<protein>
    <recommendedName>
        <fullName evidence="3">NADAR domain-containing protein</fullName>
    </recommendedName>
</protein>
<dbReference type="Proteomes" id="UP000198284">
    <property type="component" value="Unassembled WGS sequence"/>
</dbReference>
<evidence type="ECO:0000256" key="1">
    <source>
        <dbReference type="ARBA" id="ARBA00000022"/>
    </source>
</evidence>
<dbReference type="OrthoDB" id="67297at2"/>
<dbReference type="InterPro" id="IPR012816">
    <property type="entry name" value="NADAR"/>
</dbReference>
<evidence type="ECO:0000259" key="3">
    <source>
        <dbReference type="Pfam" id="PF08719"/>
    </source>
</evidence>
<dbReference type="Gene3D" id="1.10.357.40">
    <property type="entry name" value="YbiA-like"/>
    <property type="match status" value="1"/>
</dbReference>